<dbReference type="InterPro" id="IPR006522">
    <property type="entry name" value="Phage_virion_morphogenesis"/>
</dbReference>
<protein>
    <submittedName>
        <fullName evidence="1">Uncharacterized protein</fullName>
    </submittedName>
</protein>
<dbReference type="EMBL" id="WJXO01000001">
    <property type="protein sequence ID" value="MRN37200.1"/>
    <property type="molecule type" value="Genomic_DNA"/>
</dbReference>
<accession>A0A5Q3RVR4</accession>
<evidence type="ECO:0000313" key="2">
    <source>
        <dbReference type="Proteomes" id="UP000486297"/>
    </source>
</evidence>
<proteinExistence type="predicted"/>
<name>A0A5Q3RVR4_9NEIS</name>
<evidence type="ECO:0000313" key="1">
    <source>
        <dbReference type="EMBL" id="MRN37200.1"/>
    </source>
</evidence>
<keyword evidence="2" id="KW-1185">Reference proteome</keyword>
<dbReference type="Proteomes" id="UP000486297">
    <property type="component" value="Unassembled WGS sequence"/>
</dbReference>
<organism evidence="1 2">
    <name type="scientific">Neisseria brasiliensis</name>
    <dbReference type="NCBI Taxonomy" id="2666100"/>
    <lineage>
        <taxon>Bacteria</taxon>
        <taxon>Pseudomonadati</taxon>
        <taxon>Pseudomonadota</taxon>
        <taxon>Betaproteobacteria</taxon>
        <taxon>Neisseriales</taxon>
        <taxon>Neisseriaceae</taxon>
        <taxon>Neisseria</taxon>
    </lineage>
</organism>
<dbReference type="RefSeq" id="WP_095501830.1">
    <property type="nucleotide sequence ID" value="NZ_CP046027.1"/>
</dbReference>
<reference evidence="1" key="1">
    <citation type="journal article" name="Emerg. Infect. Dis.">
        <title>Two cases of a newly characterized neisseria species.</title>
        <authorList>
            <person name="Mustapha M."/>
            <person name="Lemos A.P.S."/>
            <person name="Harrison L.H."/>
            <person name="Vantyne D."/>
            <person name="Sacchi C.T."/>
        </authorList>
    </citation>
    <scope>NUCLEOTIDE SEQUENCE</scope>
    <source>
        <strain evidence="1">N.95.16</strain>
    </source>
</reference>
<gene>
    <name evidence="1" type="ORF">GJU80_01430</name>
</gene>
<dbReference type="Pfam" id="PF05069">
    <property type="entry name" value="Phage_tail_S"/>
    <property type="match status" value="1"/>
</dbReference>
<dbReference type="AlphaFoldDB" id="A0A5Q3RVR4"/>
<comment type="caution">
    <text evidence="1">The sequence shown here is derived from an EMBL/GenBank/DDBJ whole genome shotgun (WGS) entry which is preliminary data.</text>
</comment>
<sequence>MAYRDADSEKYSADPLNKYLDDLESLIKNLSAPERKKLTAKIAREMQKRNRQRIADNVDPQHIAYAPRAHAWDLRRLRDGEKLWIRQKFNFFKDQDLELAFTRQAVSRNGNPVIQGRHPDEPREATGYVNEWIYLKKRNGNKKLRMFKKLKGGKYLRFKSDSQSASIGFFSGLAANIAYEHHYGNSRKNLPARELVGFNTDDLSYIHNEVLAAVSKGI</sequence>